<reference evidence="1 2" key="1">
    <citation type="journal article" date="2016" name="Int. J. Syst. Evol. Microbiol.">
        <title>Pontibacter aydingkolensis sp. nov., isolated from soil of a salt lake.</title>
        <authorList>
            <person name="Osman G."/>
            <person name="Zhang T."/>
            <person name="Lou K."/>
            <person name="Gao Y."/>
            <person name="Chang W."/>
            <person name="Lin Q."/>
            <person name="Yang H.M."/>
            <person name="Huo X.D."/>
            <person name="Wang N."/>
        </authorList>
    </citation>
    <scope>NUCLEOTIDE SEQUENCE [LARGE SCALE GENOMIC DNA]</scope>
    <source>
        <strain evidence="1 2">KACC 19255</strain>
    </source>
</reference>
<comment type="caution">
    <text evidence="1">The sequence shown here is derived from an EMBL/GenBank/DDBJ whole genome shotgun (WGS) entry which is preliminary data.</text>
</comment>
<evidence type="ECO:0008006" key="3">
    <source>
        <dbReference type="Google" id="ProtNLM"/>
    </source>
</evidence>
<keyword evidence="2" id="KW-1185">Reference proteome</keyword>
<gene>
    <name evidence="1" type="ORF">K0O23_05425</name>
</gene>
<protein>
    <recommendedName>
        <fullName evidence="3">Secreted protein</fullName>
    </recommendedName>
</protein>
<accession>A0ABS7CRT2</accession>
<dbReference type="EMBL" id="JAHYXK010000003">
    <property type="protein sequence ID" value="MBW7466500.1"/>
    <property type="molecule type" value="Genomic_DNA"/>
</dbReference>
<organism evidence="1 2">
    <name type="scientific">Pontibacter aydingkolensis</name>
    <dbReference type="NCBI Taxonomy" id="1911536"/>
    <lineage>
        <taxon>Bacteria</taxon>
        <taxon>Pseudomonadati</taxon>
        <taxon>Bacteroidota</taxon>
        <taxon>Cytophagia</taxon>
        <taxon>Cytophagales</taxon>
        <taxon>Hymenobacteraceae</taxon>
        <taxon>Pontibacter</taxon>
    </lineage>
</organism>
<evidence type="ECO:0000313" key="1">
    <source>
        <dbReference type="EMBL" id="MBW7466500.1"/>
    </source>
</evidence>
<evidence type="ECO:0000313" key="2">
    <source>
        <dbReference type="Proteomes" id="UP000813018"/>
    </source>
</evidence>
<proteinExistence type="predicted"/>
<dbReference type="Proteomes" id="UP000813018">
    <property type="component" value="Unassembled WGS sequence"/>
</dbReference>
<name>A0ABS7CRT2_9BACT</name>
<dbReference type="RefSeq" id="WP_219876378.1">
    <property type="nucleotide sequence ID" value="NZ_JAHYXK010000003.1"/>
</dbReference>
<sequence length="93" mass="10030">MILLIYTLTPLFLLTLCNPQSYLPILSPLALVPSGREASSSGIALLSLPLLLRRNASLKLVNGTSRGAQPMDWDGHFLASGYCNLKQSINSDS</sequence>